<dbReference type="InterPro" id="IPR019594">
    <property type="entry name" value="Glu/Gly-bd"/>
</dbReference>
<keyword evidence="9 13" id="KW-0675">Receptor</keyword>
<evidence type="ECO:0000256" key="1">
    <source>
        <dbReference type="ARBA" id="ARBA00004141"/>
    </source>
</evidence>
<dbReference type="InterPro" id="IPR001828">
    <property type="entry name" value="ANF_lig-bd_rcpt"/>
</dbReference>
<evidence type="ECO:0000256" key="16">
    <source>
        <dbReference type="SAM" id="Phobius"/>
    </source>
</evidence>
<dbReference type="PANTHER" id="PTHR18966">
    <property type="entry name" value="IONOTROPIC GLUTAMATE RECEPTOR"/>
    <property type="match status" value="1"/>
</dbReference>
<dbReference type="SMART" id="SM00062">
    <property type="entry name" value="PBPb"/>
    <property type="match status" value="1"/>
</dbReference>
<dbReference type="Gene3D" id="3.40.190.10">
    <property type="entry name" value="Periplasmic binding protein-like II"/>
    <property type="match status" value="3"/>
</dbReference>
<dbReference type="Pfam" id="PF01094">
    <property type="entry name" value="ANF_receptor"/>
    <property type="match status" value="1"/>
</dbReference>
<feature type="transmembrane region" description="Helical" evidence="16">
    <location>
        <begin position="645"/>
        <end position="669"/>
    </location>
</feature>
<evidence type="ECO:0000259" key="18">
    <source>
        <dbReference type="SMART" id="SM00062"/>
    </source>
</evidence>
<evidence type="ECO:0000256" key="2">
    <source>
        <dbReference type="ARBA" id="ARBA00008685"/>
    </source>
</evidence>
<feature type="disulfide bond" evidence="14">
    <location>
        <begin position="750"/>
        <end position="804"/>
    </location>
</feature>
<dbReference type="Gene3D" id="3.40.50.2300">
    <property type="match status" value="2"/>
</dbReference>
<keyword evidence="10" id="KW-0325">Glycoprotein</keyword>
<feature type="transmembrane region" description="Helical" evidence="16">
    <location>
        <begin position="584"/>
        <end position="603"/>
    </location>
</feature>
<feature type="domain" description="Ionotropic glutamate receptor C-terminal" evidence="19">
    <location>
        <begin position="464"/>
        <end position="801"/>
    </location>
</feature>
<dbReference type="Gene3D" id="1.10.287.70">
    <property type="match status" value="1"/>
</dbReference>
<name>A0AAN9E636_CROPI</name>
<feature type="transmembrane region" description="Helical" evidence="16">
    <location>
        <begin position="822"/>
        <end position="841"/>
    </location>
</feature>
<dbReference type="GO" id="GO:1901701">
    <property type="term" value="P:cellular response to oxygen-containing compound"/>
    <property type="evidence" value="ECO:0007669"/>
    <property type="project" value="UniProtKB-ARBA"/>
</dbReference>
<keyword evidence="4 16" id="KW-0812">Transmembrane</keyword>
<evidence type="ECO:0000256" key="5">
    <source>
        <dbReference type="ARBA" id="ARBA00022729"/>
    </source>
</evidence>
<dbReference type="EMBL" id="JAYWIO010000008">
    <property type="protein sequence ID" value="KAK7246894.1"/>
    <property type="molecule type" value="Genomic_DNA"/>
</dbReference>
<dbReference type="InterPro" id="IPR017103">
    <property type="entry name" value="Iontropic_Glu_rcpt_pln"/>
</dbReference>
<comment type="function">
    <text evidence="13">Glutamate-gated receptor that probably acts as non-selective cation channel.</text>
</comment>
<evidence type="ECO:0000256" key="13">
    <source>
        <dbReference type="PIRNR" id="PIRNR037090"/>
    </source>
</evidence>
<evidence type="ECO:0000256" key="6">
    <source>
        <dbReference type="ARBA" id="ARBA00022989"/>
    </source>
</evidence>
<comment type="similarity">
    <text evidence="2 13">Belongs to the glutamate-gated ion channel (TC 1.A.10.1) family.</text>
</comment>
<sequence length="901" mass="100703">MNLLLLSFILIWHALSVSSTKSHPHVRIGAIFTLKTINGRVSKIAIEAAEKDVNSDPRILGGRKLSIAIHDSNFSGFLGFIGALKLLVNENVAIIGPQNSVMAHVLSHLANELHVPLVSFTALDPTLSPLQYPFFLQTAPNDHFQMVALTHIITYFGWREVIAVYSDDDQSRNGITVLGDKLAERRRKLSYKAVLPPDPTATSADVTAQLLNIQSMEARIIILHTYAKTGQLVFEVARKLGMMTNGYVWIATTWLSTVLDSSSPLPLDTLNSIQGVLTLRPHTPHSTRKQAFISRWKQLSNGSIGLNPYGLYAYDSVWMIAHALKLFFDQNGTISFSNNPNVNGMGGETLNLGSLSIFDGGKQLLDNILNMNMSGLTGPIQFGSDRSPLYPSYEILNVIPTGYKSIGYWSNYSGLSVITPEKLYRMPANRSISNQHLYNNVTWPGNTTEKPRGWVFPNNGRQLRIGVPNRVSYRDMVSQINGTSQVQGYCIDIFLAAIKLLPYPVQYKFIMFGDGHKNPSYYDLVSMINSDVFDGVVGDIAIVTERTKIVDFTQPFIESGLVVVAPVKRLNSSAWAFLRPFTPLMWGVTTLFFLIVGAVVWILEHRKNDEFRGPPKKQIVTVLWFSFSTMFFAHRENTMSPLGRIVLIIWLFVVLIITSSYTASLTSILTVQQLSSPITGIDTLISSNKPIGFQQGSFAENYLNEELNIPKHRLVPLGSPQEYAIALDRGIVAAVVDERPYVELFLSDHCRFSIRGQDFTKSAWGFAFRRDSPLSIDMSTAILSLSENGELRRIREKWLSEKACGSLQSDGTKDEQLQLNSFRGLFLICGIACFMALLIYFSKMLRQFTTHKHDSSSNSQPSTNIPIQTFLNFADNKQEGTSHKKKFKRKHEDTSSIPCSK</sequence>
<dbReference type="PIRSF" id="PIRSF037090">
    <property type="entry name" value="Iontro_Glu-like_rcpt_pln"/>
    <property type="match status" value="1"/>
</dbReference>
<dbReference type="GO" id="GO:0007165">
    <property type="term" value="P:signal transduction"/>
    <property type="evidence" value="ECO:0007669"/>
    <property type="project" value="UniProtKB-ARBA"/>
</dbReference>
<dbReference type="FunFam" id="3.40.190.10:FF:000054">
    <property type="entry name" value="Glutamate receptor"/>
    <property type="match status" value="1"/>
</dbReference>
<dbReference type="GO" id="GO:0009611">
    <property type="term" value="P:response to wounding"/>
    <property type="evidence" value="ECO:0007669"/>
    <property type="project" value="UniProtKB-ARBA"/>
</dbReference>
<keyword evidence="21" id="KW-1185">Reference proteome</keyword>
<evidence type="ECO:0000256" key="3">
    <source>
        <dbReference type="ARBA" id="ARBA00022448"/>
    </source>
</evidence>
<feature type="region of interest" description="Disordered" evidence="15">
    <location>
        <begin position="878"/>
        <end position="901"/>
    </location>
</feature>
<dbReference type="CDD" id="cd13686">
    <property type="entry name" value="GluR_Plant"/>
    <property type="match status" value="1"/>
</dbReference>
<dbReference type="InterPro" id="IPR001320">
    <property type="entry name" value="Iontro_rcpt_C"/>
</dbReference>
<evidence type="ECO:0000256" key="11">
    <source>
        <dbReference type="ARBA" id="ARBA00023286"/>
    </source>
</evidence>
<keyword evidence="7 13" id="KW-0406">Ion transport</keyword>
<evidence type="ECO:0000256" key="12">
    <source>
        <dbReference type="ARBA" id="ARBA00023303"/>
    </source>
</evidence>
<evidence type="ECO:0000256" key="17">
    <source>
        <dbReference type="SAM" id="SignalP"/>
    </source>
</evidence>
<evidence type="ECO:0000256" key="4">
    <source>
        <dbReference type="ARBA" id="ARBA00022692"/>
    </source>
</evidence>
<evidence type="ECO:0000256" key="9">
    <source>
        <dbReference type="ARBA" id="ARBA00023170"/>
    </source>
</evidence>
<dbReference type="FunFam" id="1.10.287.70:FF:000037">
    <property type="entry name" value="Glutamate receptor"/>
    <property type="match status" value="1"/>
</dbReference>
<dbReference type="GO" id="GO:0016020">
    <property type="term" value="C:membrane"/>
    <property type="evidence" value="ECO:0007669"/>
    <property type="project" value="UniProtKB-SubCell"/>
</dbReference>
<keyword evidence="3 13" id="KW-0813">Transport</keyword>
<keyword evidence="14" id="KW-1015">Disulfide bond</keyword>
<dbReference type="FunFam" id="3.40.190.10:FF:000175">
    <property type="entry name" value="Glutamate receptor"/>
    <property type="match status" value="1"/>
</dbReference>
<comment type="caution">
    <text evidence="20">The sequence shown here is derived from an EMBL/GenBank/DDBJ whole genome shotgun (WGS) entry which is preliminary data.</text>
</comment>
<feature type="signal peptide" evidence="17">
    <location>
        <begin position="1"/>
        <end position="19"/>
    </location>
</feature>
<evidence type="ECO:0000256" key="10">
    <source>
        <dbReference type="ARBA" id="ARBA00023180"/>
    </source>
</evidence>
<evidence type="ECO:0000313" key="21">
    <source>
        <dbReference type="Proteomes" id="UP001372338"/>
    </source>
</evidence>
<reference evidence="20 21" key="1">
    <citation type="submission" date="2024-01" db="EMBL/GenBank/DDBJ databases">
        <title>The genomes of 5 underutilized Papilionoideae crops provide insights into root nodulation and disease resistanc.</title>
        <authorList>
            <person name="Yuan L."/>
        </authorList>
    </citation>
    <scope>NUCLEOTIDE SEQUENCE [LARGE SCALE GENOMIC DNA]</scope>
    <source>
        <strain evidence="20">ZHUSHIDOU_FW_LH</strain>
        <tissue evidence="20">Leaf</tissue>
    </source>
</reference>
<proteinExistence type="inferred from homology"/>
<dbReference type="SUPFAM" id="SSF53850">
    <property type="entry name" value="Periplasmic binding protein-like II"/>
    <property type="match status" value="1"/>
</dbReference>
<keyword evidence="8 13" id="KW-0472">Membrane</keyword>
<feature type="domain" description="Solute-binding protein family 3/N-terminal" evidence="18">
    <location>
        <begin position="462"/>
        <end position="802"/>
    </location>
</feature>
<keyword evidence="5 17" id="KW-0732">Signal</keyword>
<protein>
    <recommendedName>
        <fullName evidence="13">Glutamate receptor</fullName>
    </recommendedName>
</protein>
<dbReference type="InterPro" id="IPR028082">
    <property type="entry name" value="Peripla_BP_I"/>
</dbReference>
<dbReference type="SUPFAM" id="SSF53822">
    <property type="entry name" value="Periplasmic binding protein-like I"/>
    <property type="match status" value="1"/>
</dbReference>
<dbReference type="Pfam" id="PF00060">
    <property type="entry name" value="Lig_chan"/>
    <property type="match status" value="1"/>
</dbReference>
<dbReference type="CDD" id="cd19990">
    <property type="entry name" value="PBP1_GABAb_receptor_plant"/>
    <property type="match status" value="1"/>
</dbReference>
<dbReference type="AlphaFoldDB" id="A0AAN9E636"/>
<keyword evidence="12 13" id="KW-0407">Ion channel</keyword>
<keyword evidence="6 16" id="KW-1133">Transmembrane helix</keyword>
<evidence type="ECO:0000256" key="8">
    <source>
        <dbReference type="ARBA" id="ARBA00023136"/>
    </source>
</evidence>
<keyword evidence="11 13" id="KW-1071">Ligand-gated ion channel</keyword>
<evidence type="ECO:0000259" key="19">
    <source>
        <dbReference type="SMART" id="SM00079"/>
    </source>
</evidence>
<comment type="subcellular location">
    <subcellularLocation>
        <location evidence="1">Membrane</location>
        <topology evidence="1">Multi-pass membrane protein</topology>
    </subcellularLocation>
</comment>
<dbReference type="SMART" id="SM00079">
    <property type="entry name" value="PBPe"/>
    <property type="match status" value="1"/>
</dbReference>
<dbReference type="Pfam" id="PF10613">
    <property type="entry name" value="Lig_chan-Glu_bd"/>
    <property type="match status" value="1"/>
</dbReference>
<dbReference type="InterPro" id="IPR015683">
    <property type="entry name" value="Ionotropic_Glu_rcpt"/>
</dbReference>
<dbReference type="Proteomes" id="UP001372338">
    <property type="component" value="Unassembled WGS sequence"/>
</dbReference>
<dbReference type="FunFam" id="3.40.50.2300:FF:000081">
    <property type="entry name" value="Glutamate receptor"/>
    <property type="match status" value="1"/>
</dbReference>
<evidence type="ECO:0000256" key="7">
    <source>
        <dbReference type="ARBA" id="ARBA00023065"/>
    </source>
</evidence>
<dbReference type="InterPro" id="IPR001638">
    <property type="entry name" value="Solute-binding_3/MltF_N"/>
</dbReference>
<evidence type="ECO:0000256" key="14">
    <source>
        <dbReference type="PIRSR" id="PIRSR037090-50"/>
    </source>
</evidence>
<accession>A0AAN9E636</accession>
<dbReference type="GO" id="GO:0015276">
    <property type="term" value="F:ligand-gated monoatomic ion channel activity"/>
    <property type="evidence" value="ECO:0007669"/>
    <property type="project" value="InterPro"/>
</dbReference>
<organism evidence="20 21">
    <name type="scientific">Crotalaria pallida</name>
    <name type="common">Smooth rattlebox</name>
    <name type="synonym">Crotalaria striata</name>
    <dbReference type="NCBI Taxonomy" id="3830"/>
    <lineage>
        <taxon>Eukaryota</taxon>
        <taxon>Viridiplantae</taxon>
        <taxon>Streptophyta</taxon>
        <taxon>Embryophyta</taxon>
        <taxon>Tracheophyta</taxon>
        <taxon>Spermatophyta</taxon>
        <taxon>Magnoliopsida</taxon>
        <taxon>eudicotyledons</taxon>
        <taxon>Gunneridae</taxon>
        <taxon>Pentapetalae</taxon>
        <taxon>rosids</taxon>
        <taxon>fabids</taxon>
        <taxon>Fabales</taxon>
        <taxon>Fabaceae</taxon>
        <taxon>Papilionoideae</taxon>
        <taxon>50 kb inversion clade</taxon>
        <taxon>genistoids sensu lato</taxon>
        <taxon>core genistoids</taxon>
        <taxon>Crotalarieae</taxon>
        <taxon>Crotalaria</taxon>
    </lineage>
</organism>
<evidence type="ECO:0000313" key="20">
    <source>
        <dbReference type="EMBL" id="KAK7246894.1"/>
    </source>
</evidence>
<evidence type="ECO:0000256" key="15">
    <source>
        <dbReference type="SAM" id="MobiDB-lite"/>
    </source>
</evidence>
<gene>
    <name evidence="20" type="ORF">RIF29_41764</name>
</gene>
<feature type="chain" id="PRO_5042822457" description="Glutamate receptor" evidence="17">
    <location>
        <begin position="20"/>
        <end position="901"/>
    </location>
</feature>
<dbReference type="InterPro" id="IPR044440">
    <property type="entry name" value="GABAb_receptor_plant_PBP1"/>
</dbReference>